<dbReference type="InterPro" id="IPR036465">
    <property type="entry name" value="vWFA_dom_sf"/>
</dbReference>
<evidence type="ECO:0000313" key="3">
    <source>
        <dbReference type="EMBL" id="SES84391.1"/>
    </source>
</evidence>
<dbReference type="PROSITE" id="PS50234">
    <property type="entry name" value="VWFA"/>
    <property type="match status" value="1"/>
</dbReference>
<organism evidence="3 4">
    <name type="scientific">Thorsellia anophelis DSM 18579</name>
    <dbReference type="NCBI Taxonomy" id="1123402"/>
    <lineage>
        <taxon>Bacteria</taxon>
        <taxon>Pseudomonadati</taxon>
        <taxon>Pseudomonadota</taxon>
        <taxon>Gammaproteobacteria</taxon>
        <taxon>Enterobacterales</taxon>
        <taxon>Thorselliaceae</taxon>
        <taxon>Thorsellia</taxon>
    </lineage>
</organism>
<sequence>MNRIARYENVENTDELLTRYTLLQSALSPFPKRISQLYAIPKVPEQGVIEWYSPVAGQPVPYDDLPIEEQQAVVHNLKEILQSIKTVSASTANESREILDQISNYPVSSSLYAINGTPIIALGEQLRTPPVIVPPPIAPVPAKRGCLIPLILLLLLLLLLAAAGYYLWDYWKKNGHFPFMPVPAEVTHAQISDTPASLPLIPVKSHLPLILADIPKPPVAPEPAPIPEPIPEPVPEPVAEPLKVEPKVLTEKEKKIAECKIRKKKKQQEKTDMMLVFDASYSMMINMNATPEGIELWERDIPVPGIEDEPRRVSVAKDASKKVLNQLPSNVNVGLVTAFDCNNVKLSNMVSANKRNTIINQINGITPLGATALAEGLSLAGSKLNPAKESMIVVISDGKETCDGDPCAVAKALANAHPKLKINVIDIMGAGAGYCLAEATGGQVFTAKNTNQINTMLKAATKELEDEECE</sequence>
<evidence type="ECO:0000313" key="4">
    <source>
        <dbReference type="Proteomes" id="UP000242642"/>
    </source>
</evidence>
<dbReference type="SMART" id="SM00327">
    <property type="entry name" value="VWA"/>
    <property type="match status" value="1"/>
</dbReference>
<reference evidence="4" key="1">
    <citation type="submission" date="2016-10" db="EMBL/GenBank/DDBJ databases">
        <authorList>
            <person name="Varghese N."/>
            <person name="Submissions S."/>
        </authorList>
    </citation>
    <scope>NUCLEOTIDE SEQUENCE [LARGE SCALE GENOMIC DNA]</scope>
    <source>
        <strain evidence="4">DSM 18579</strain>
    </source>
</reference>
<dbReference type="SUPFAM" id="SSF53300">
    <property type="entry name" value="vWA-like"/>
    <property type="match status" value="1"/>
</dbReference>
<gene>
    <name evidence="3" type="ORF">SAMN02583745_00667</name>
</gene>
<evidence type="ECO:0000259" key="2">
    <source>
        <dbReference type="PROSITE" id="PS50234"/>
    </source>
</evidence>
<protein>
    <submittedName>
        <fullName evidence="3">Protein TonB, links inner and outer membranes</fullName>
    </submittedName>
</protein>
<dbReference type="STRING" id="1123402.SAMN02583745_00667"/>
<dbReference type="Proteomes" id="UP000242642">
    <property type="component" value="Unassembled WGS sequence"/>
</dbReference>
<name>A0A1H9ZRW5_9GAMM</name>
<dbReference type="RefSeq" id="WP_093317805.1">
    <property type="nucleotide sequence ID" value="NZ_FOHV01000004.1"/>
</dbReference>
<keyword evidence="1" id="KW-1133">Transmembrane helix</keyword>
<dbReference type="Gene3D" id="3.40.50.410">
    <property type="entry name" value="von Willebrand factor, type A domain"/>
    <property type="match status" value="1"/>
</dbReference>
<dbReference type="Pfam" id="PF13519">
    <property type="entry name" value="VWA_2"/>
    <property type="match status" value="1"/>
</dbReference>
<feature type="transmembrane region" description="Helical" evidence="1">
    <location>
        <begin position="147"/>
        <end position="168"/>
    </location>
</feature>
<dbReference type="InterPro" id="IPR002035">
    <property type="entry name" value="VWF_A"/>
</dbReference>
<dbReference type="EMBL" id="FOHV01000004">
    <property type="protein sequence ID" value="SES84391.1"/>
    <property type="molecule type" value="Genomic_DNA"/>
</dbReference>
<feature type="domain" description="VWFA" evidence="2">
    <location>
        <begin position="272"/>
        <end position="427"/>
    </location>
</feature>
<keyword evidence="1" id="KW-0812">Transmembrane</keyword>
<evidence type="ECO:0000256" key="1">
    <source>
        <dbReference type="SAM" id="Phobius"/>
    </source>
</evidence>
<keyword evidence="1" id="KW-0472">Membrane</keyword>
<keyword evidence="4" id="KW-1185">Reference proteome</keyword>
<dbReference type="AlphaFoldDB" id="A0A1H9ZRW5"/>
<proteinExistence type="predicted"/>
<dbReference type="OrthoDB" id="5755451at2"/>
<accession>A0A1H9ZRW5</accession>